<gene>
    <name evidence="4" type="ORF">CINF_1251</name>
</gene>
<dbReference type="GO" id="GO:0003796">
    <property type="term" value="F:lysozyme activity"/>
    <property type="evidence" value="ECO:0007669"/>
    <property type="project" value="UniProtKB-EC"/>
</dbReference>
<dbReference type="GO" id="GO:0031640">
    <property type="term" value="P:killing of cells of another organism"/>
    <property type="evidence" value="ECO:0007669"/>
    <property type="project" value="UniProtKB-KW"/>
</dbReference>
<dbReference type="InterPro" id="IPR052619">
    <property type="entry name" value="Phage_lysozyme-like"/>
</dbReference>
<dbReference type="AlphaFoldDB" id="A0A7H9CHZ1"/>
<evidence type="ECO:0000313" key="4">
    <source>
        <dbReference type="EMBL" id="QLI05737.1"/>
    </source>
</evidence>
<dbReference type="Pfam" id="PF00959">
    <property type="entry name" value="Phage_lysozyme"/>
    <property type="match status" value="1"/>
</dbReference>
<keyword evidence="3" id="KW-0378">Hydrolase</keyword>
<sequence length="150" mass="17413">MDELKQSIIENEGFSAKVYKDTLNNDTVGFGFLCSALTPDELALNNYQLEPMERESAERILDLKLKKLKAEVFKTFAWLRNQPDPVKDCVIEMCYQMGINSVKKFYTTMGFIKTYQYEKAYEYGLKSLWAKQTPKRAKRVLAKLLSAEQE</sequence>
<evidence type="ECO:0000256" key="3">
    <source>
        <dbReference type="RuleBase" id="RU003788"/>
    </source>
</evidence>
<dbReference type="InterPro" id="IPR023346">
    <property type="entry name" value="Lysozyme-like_dom_sf"/>
</dbReference>
<keyword evidence="3" id="KW-0326">Glycosidase</keyword>
<dbReference type="InterPro" id="IPR023347">
    <property type="entry name" value="Lysozyme_dom_sf"/>
</dbReference>
<dbReference type="GO" id="GO:0016998">
    <property type="term" value="P:cell wall macromolecule catabolic process"/>
    <property type="evidence" value="ECO:0007669"/>
    <property type="project" value="InterPro"/>
</dbReference>
<keyword evidence="2 3" id="KW-0081">Bacteriolytic enzyme</keyword>
<dbReference type="EMBL" id="CP049075">
    <property type="protein sequence ID" value="QLI05737.1"/>
    <property type="molecule type" value="Genomic_DNA"/>
</dbReference>
<evidence type="ECO:0000256" key="1">
    <source>
        <dbReference type="ARBA" id="ARBA00022529"/>
    </source>
</evidence>
<dbReference type="Gene3D" id="1.10.530.40">
    <property type="match status" value="1"/>
</dbReference>
<comment type="catalytic activity">
    <reaction evidence="3">
        <text>Hydrolysis of (1-&gt;4)-beta-linkages between N-acetylmuramic acid and N-acetyl-D-glucosamine residues in a peptidoglycan and between N-acetyl-D-glucosamine residues in chitodextrins.</text>
        <dbReference type="EC" id="3.2.1.17"/>
    </reaction>
</comment>
<dbReference type="PANTHER" id="PTHR37406:SF1">
    <property type="entry name" value="T4-TYPE LYSOZYME 1-RELATED"/>
    <property type="match status" value="1"/>
</dbReference>
<dbReference type="GO" id="GO:0009253">
    <property type="term" value="P:peptidoglycan catabolic process"/>
    <property type="evidence" value="ECO:0007669"/>
    <property type="project" value="InterPro"/>
</dbReference>
<organism evidence="4 5">
    <name type="scientific">Candidatus Campylobacter infans</name>
    <dbReference type="NCBI Taxonomy" id="2561898"/>
    <lineage>
        <taxon>Bacteria</taxon>
        <taxon>Pseudomonadati</taxon>
        <taxon>Campylobacterota</taxon>
        <taxon>Epsilonproteobacteria</taxon>
        <taxon>Campylobacterales</taxon>
        <taxon>Campylobacteraceae</taxon>
        <taxon>Campylobacter</taxon>
    </lineage>
</organism>
<keyword evidence="5" id="KW-1185">Reference proteome</keyword>
<dbReference type="KEGG" id="cinf:CINF_1251"/>
<evidence type="ECO:0000256" key="2">
    <source>
        <dbReference type="ARBA" id="ARBA00022638"/>
    </source>
</evidence>
<keyword evidence="1 3" id="KW-0929">Antimicrobial</keyword>
<comment type="similarity">
    <text evidence="3">Belongs to the glycosyl hydrolase 24 family.</text>
</comment>
<dbReference type="InterPro" id="IPR002196">
    <property type="entry name" value="Glyco_hydro_24"/>
</dbReference>
<protein>
    <recommendedName>
        <fullName evidence="3">Lysozyme</fullName>
        <ecNumber evidence="3">3.2.1.17</ecNumber>
    </recommendedName>
</protein>
<dbReference type="PANTHER" id="PTHR37406">
    <property type="entry name" value="T4-TYPE LYSOZYME 1-RELATED"/>
    <property type="match status" value="1"/>
</dbReference>
<accession>A0A7H9CHZ1</accession>
<dbReference type="RefSeq" id="WP_179974914.1">
    <property type="nucleotide sequence ID" value="NZ_CP049075.1"/>
</dbReference>
<dbReference type="SUPFAM" id="SSF53955">
    <property type="entry name" value="Lysozyme-like"/>
    <property type="match status" value="1"/>
</dbReference>
<dbReference type="Proteomes" id="UP000509414">
    <property type="component" value="Chromosome"/>
</dbReference>
<name>A0A7H9CHZ1_9BACT</name>
<dbReference type="EC" id="3.2.1.17" evidence="3"/>
<proteinExistence type="inferred from homology"/>
<reference evidence="4 5" key="1">
    <citation type="submission" date="2020-02" db="EMBL/GenBank/DDBJ databases">
        <title>Complete genome sequence of the novel Campylobacter species Candidatus Campylobacter infans.</title>
        <authorList>
            <person name="Duim B."/>
            <person name="Zomer A."/>
            <person name="van der Graaf L."/>
            <person name="Wagenaar J."/>
        </authorList>
    </citation>
    <scope>NUCLEOTIDE SEQUENCE [LARGE SCALE GENOMIC DNA]</scope>
    <source>
        <strain evidence="4 5">19S00001</strain>
    </source>
</reference>
<evidence type="ECO:0000313" key="5">
    <source>
        <dbReference type="Proteomes" id="UP000509414"/>
    </source>
</evidence>
<dbReference type="GO" id="GO:0042742">
    <property type="term" value="P:defense response to bacterium"/>
    <property type="evidence" value="ECO:0007669"/>
    <property type="project" value="UniProtKB-KW"/>
</dbReference>